<keyword evidence="3" id="KW-1185">Reference proteome</keyword>
<reference evidence="2" key="1">
    <citation type="submission" date="2023-06" db="EMBL/GenBank/DDBJ databases">
        <title>Genome-scale phylogeny and comparative genomics of the fungal order Sordariales.</title>
        <authorList>
            <consortium name="Lawrence Berkeley National Laboratory"/>
            <person name="Hensen N."/>
            <person name="Bonometti L."/>
            <person name="Westerberg I."/>
            <person name="Brannstrom I.O."/>
            <person name="Guillou S."/>
            <person name="Cros-Aarteil S."/>
            <person name="Calhoun S."/>
            <person name="Haridas S."/>
            <person name="Kuo A."/>
            <person name="Mondo S."/>
            <person name="Pangilinan J."/>
            <person name="Riley R."/>
            <person name="LaButti K."/>
            <person name="Andreopoulos B."/>
            <person name="Lipzen A."/>
            <person name="Chen C."/>
            <person name="Yanf M."/>
            <person name="Daum C."/>
            <person name="Ng V."/>
            <person name="Clum A."/>
            <person name="Steindorff A."/>
            <person name="Ohm R."/>
            <person name="Martin F."/>
            <person name="Silar P."/>
            <person name="Natvig D."/>
            <person name="Lalanne C."/>
            <person name="Gautier V."/>
            <person name="Ament-velasquez S.L."/>
            <person name="Kruys A."/>
            <person name="Hutchinson M.I."/>
            <person name="Powell A.J."/>
            <person name="Barry K."/>
            <person name="Miller A.N."/>
            <person name="Grigoriev I.V."/>
            <person name="Debuchy R."/>
            <person name="Gladieux P."/>
            <person name="Thoren M.H."/>
            <person name="Johannesson H."/>
        </authorList>
    </citation>
    <scope>NUCLEOTIDE SEQUENCE</scope>
    <source>
        <strain evidence="2">SMH2392-1A</strain>
    </source>
</reference>
<evidence type="ECO:0000313" key="3">
    <source>
        <dbReference type="Proteomes" id="UP001172101"/>
    </source>
</evidence>
<accession>A0AA39ZYT0</accession>
<sequence>LDIHKEVVTRSSPPPKEDSEATLQHVADKAVAASVIETFQHIVEAGVDLGFITTGDGMLFLKIGWDRHPMTLLYHLAEPKSEAEVHPTSIPTVQL</sequence>
<dbReference type="Proteomes" id="UP001172101">
    <property type="component" value="Unassembled WGS sequence"/>
</dbReference>
<evidence type="ECO:0000256" key="1">
    <source>
        <dbReference type="SAM" id="MobiDB-lite"/>
    </source>
</evidence>
<comment type="caution">
    <text evidence="2">The sequence shown here is derived from an EMBL/GenBank/DDBJ whole genome shotgun (WGS) entry which is preliminary data.</text>
</comment>
<feature type="non-terminal residue" evidence="2">
    <location>
        <position position="1"/>
    </location>
</feature>
<gene>
    <name evidence="2" type="ORF">B0T26DRAFT_655676</name>
</gene>
<dbReference type="EMBL" id="JAUIRO010000007">
    <property type="protein sequence ID" value="KAK0706137.1"/>
    <property type="molecule type" value="Genomic_DNA"/>
</dbReference>
<feature type="region of interest" description="Disordered" evidence="1">
    <location>
        <begin position="1"/>
        <end position="22"/>
    </location>
</feature>
<organism evidence="2 3">
    <name type="scientific">Lasiosphaeria miniovina</name>
    <dbReference type="NCBI Taxonomy" id="1954250"/>
    <lineage>
        <taxon>Eukaryota</taxon>
        <taxon>Fungi</taxon>
        <taxon>Dikarya</taxon>
        <taxon>Ascomycota</taxon>
        <taxon>Pezizomycotina</taxon>
        <taxon>Sordariomycetes</taxon>
        <taxon>Sordariomycetidae</taxon>
        <taxon>Sordariales</taxon>
        <taxon>Lasiosphaeriaceae</taxon>
        <taxon>Lasiosphaeria</taxon>
    </lineage>
</organism>
<protein>
    <submittedName>
        <fullName evidence="2">Uncharacterized protein</fullName>
    </submittedName>
</protein>
<dbReference type="RefSeq" id="XP_060291231.1">
    <property type="nucleotide sequence ID" value="XM_060438642.1"/>
</dbReference>
<proteinExistence type="predicted"/>
<dbReference type="AlphaFoldDB" id="A0AA39ZYT0"/>
<name>A0AA39ZYT0_9PEZI</name>
<dbReference type="GeneID" id="85321912"/>
<evidence type="ECO:0000313" key="2">
    <source>
        <dbReference type="EMBL" id="KAK0706137.1"/>
    </source>
</evidence>